<accession>A0A7J8U5L8</accession>
<keyword evidence="2" id="KW-1185">Reference proteome</keyword>
<evidence type="ECO:0000313" key="2">
    <source>
        <dbReference type="Proteomes" id="UP000593573"/>
    </source>
</evidence>
<name>A0A7J8U5L8_9ROSI</name>
<proteinExistence type="predicted"/>
<dbReference type="EMBL" id="JABFAB010000004">
    <property type="protein sequence ID" value="MBA0645673.1"/>
    <property type="molecule type" value="Genomic_DNA"/>
</dbReference>
<sequence length="65" mass="7454">ALTTNVVSHILDPAIRSRARCYRENEVDFLVDERKATRGGLVKIDWTQAPFTALYRNFNANACVW</sequence>
<dbReference type="Gene3D" id="2.60.120.200">
    <property type="match status" value="1"/>
</dbReference>
<feature type="non-terminal residue" evidence="1">
    <location>
        <position position="1"/>
    </location>
</feature>
<dbReference type="Proteomes" id="UP000593573">
    <property type="component" value="Unassembled WGS sequence"/>
</dbReference>
<dbReference type="AlphaFoldDB" id="A0A7J8U5L8"/>
<comment type="caution">
    <text evidence="1">The sequence shown here is derived from an EMBL/GenBank/DDBJ whole genome shotgun (WGS) entry which is preliminary data.</text>
</comment>
<gene>
    <name evidence="1" type="ORF">Goklo_013736</name>
</gene>
<dbReference type="SUPFAM" id="SSF49899">
    <property type="entry name" value="Concanavalin A-like lectins/glucanases"/>
    <property type="match status" value="1"/>
</dbReference>
<feature type="non-terminal residue" evidence="1">
    <location>
        <position position="65"/>
    </location>
</feature>
<dbReference type="InterPro" id="IPR013320">
    <property type="entry name" value="ConA-like_dom_sf"/>
</dbReference>
<organism evidence="1 2">
    <name type="scientific">Gossypium klotzschianum</name>
    <dbReference type="NCBI Taxonomy" id="34286"/>
    <lineage>
        <taxon>Eukaryota</taxon>
        <taxon>Viridiplantae</taxon>
        <taxon>Streptophyta</taxon>
        <taxon>Embryophyta</taxon>
        <taxon>Tracheophyta</taxon>
        <taxon>Spermatophyta</taxon>
        <taxon>Magnoliopsida</taxon>
        <taxon>eudicotyledons</taxon>
        <taxon>Gunneridae</taxon>
        <taxon>Pentapetalae</taxon>
        <taxon>rosids</taxon>
        <taxon>malvids</taxon>
        <taxon>Malvales</taxon>
        <taxon>Malvaceae</taxon>
        <taxon>Malvoideae</taxon>
        <taxon>Gossypium</taxon>
    </lineage>
</organism>
<protein>
    <submittedName>
        <fullName evidence="1">Uncharacterized protein</fullName>
    </submittedName>
</protein>
<reference evidence="1 2" key="1">
    <citation type="journal article" date="2019" name="Genome Biol. Evol.">
        <title>Insights into the evolution of the New World diploid cottons (Gossypium, subgenus Houzingenia) based on genome sequencing.</title>
        <authorList>
            <person name="Grover C.E."/>
            <person name="Arick M.A. 2nd"/>
            <person name="Thrash A."/>
            <person name="Conover J.L."/>
            <person name="Sanders W.S."/>
            <person name="Peterson D.G."/>
            <person name="Frelichowski J.E."/>
            <person name="Scheffler J.A."/>
            <person name="Scheffler B.E."/>
            <person name="Wendel J.F."/>
        </authorList>
    </citation>
    <scope>NUCLEOTIDE SEQUENCE [LARGE SCALE GENOMIC DNA]</scope>
    <source>
        <strain evidence="1">57</strain>
        <tissue evidence="1">Leaf</tissue>
    </source>
</reference>
<evidence type="ECO:0000313" key="1">
    <source>
        <dbReference type="EMBL" id="MBA0645673.1"/>
    </source>
</evidence>